<protein>
    <submittedName>
        <fullName evidence="1">Uncharacterized protein</fullName>
    </submittedName>
</protein>
<organism evidence="1 2">
    <name type="scientific">Elysia crispata</name>
    <name type="common">lettuce slug</name>
    <dbReference type="NCBI Taxonomy" id="231223"/>
    <lineage>
        <taxon>Eukaryota</taxon>
        <taxon>Metazoa</taxon>
        <taxon>Spiralia</taxon>
        <taxon>Lophotrochozoa</taxon>
        <taxon>Mollusca</taxon>
        <taxon>Gastropoda</taxon>
        <taxon>Heterobranchia</taxon>
        <taxon>Euthyneura</taxon>
        <taxon>Panpulmonata</taxon>
        <taxon>Sacoglossa</taxon>
        <taxon>Placobranchoidea</taxon>
        <taxon>Plakobranchidae</taxon>
        <taxon>Elysia</taxon>
    </lineage>
</organism>
<proteinExistence type="predicted"/>
<accession>A0AAE0Z4Y7</accession>
<evidence type="ECO:0000313" key="1">
    <source>
        <dbReference type="EMBL" id="KAK3762206.1"/>
    </source>
</evidence>
<dbReference type="EMBL" id="JAWDGP010004738">
    <property type="protein sequence ID" value="KAK3762206.1"/>
    <property type="molecule type" value="Genomic_DNA"/>
</dbReference>
<sequence length="135" mass="15014">MVLAWTISQLAIETLDLSSVGTNLIMMLFRASTSGPSLGPQSTCQISGISINLEPKRTVSLKRCFISKMSTLRTLLDSLVSINGCFIHQSVHFEIPSRHTGFLDEVSSHQSVHFENPSRLTGFCIRVFYSPKRLL</sequence>
<dbReference type="Proteomes" id="UP001283361">
    <property type="component" value="Unassembled WGS sequence"/>
</dbReference>
<comment type="caution">
    <text evidence="1">The sequence shown here is derived from an EMBL/GenBank/DDBJ whole genome shotgun (WGS) entry which is preliminary data.</text>
</comment>
<evidence type="ECO:0000313" key="2">
    <source>
        <dbReference type="Proteomes" id="UP001283361"/>
    </source>
</evidence>
<dbReference type="AlphaFoldDB" id="A0AAE0Z4Y7"/>
<keyword evidence="2" id="KW-1185">Reference proteome</keyword>
<name>A0AAE0Z4Y7_9GAST</name>
<reference evidence="1" key="1">
    <citation type="journal article" date="2023" name="G3 (Bethesda)">
        <title>A reference genome for the long-term kleptoplast-retaining sea slug Elysia crispata morphotype clarki.</title>
        <authorList>
            <person name="Eastman K.E."/>
            <person name="Pendleton A.L."/>
            <person name="Shaikh M.A."/>
            <person name="Suttiyut T."/>
            <person name="Ogas R."/>
            <person name="Tomko P."/>
            <person name="Gavelis G."/>
            <person name="Widhalm J.R."/>
            <person name="Wisecaver J.H."/>
        </authorList>
    </citation>
    <scope>NUCLEOTIDE SEQUENCE</scope>
    <source>
        <strain evidence="1">ECLA1</strain>
    </source>
</reference>
<gene>
    <name evidence="1" type="ORF">RRG08_057444</name>
</gene>